<evidence type="ECO:0000256" key="2">
    <source>
        <dbReference type="SAM" id="MobiDB-lite"/>
    </source>
</evidence>
<protein>
    <submittedName>
        <fullName evidence="5">Anti-sigma regulatory factor (Ser/Thr protein kinase)</fullName>
    </submittedName>
</protein>
<feature type="domain" description="MEDS" evidence="4">
    <location>
        <begin position="37"/>
        <end position="183"/>
    </location>
</feature>
<feature type="region of interest" description="Disordered" evidence="2">
    <location>
        <begin position="1"/>
        <end position="36"/>
    </location>
</feature>
<feature type="domain" description="Histidine kinase/HSP90-like ATPase" evidence="3">
    <location>
        <begin position="227"/>
        <end position="341"/>
    </location>
</feature>
<dbReference type="RefSeq" id="WP_253669439.1">
    <property type="nucleotide sequence ID" value="NZ_JAMTCP010000009.1"/>
</dbReference>
<organism evidence="5 6">
    <name type="scientific">Streptoalloteichus tenebrarius (strain ATCC 17920 / DSM 40477 / JCM 4838 / CBS 697.72 / NBRC 16177 / NCIMB 11028 / NRRL B-12390 / A12253. 1 / ISP 5477)</name>
    <name type="common">Streptomyces tenebrarius</name>
    <dbReference type="NCBI Taxonomy" id="1933"/>
    <lineage>
        <taxon>Bacteria</taxon>
        <taxon>Bacillati</taxon>
        <taxon>Actinomycetota</taxon>
        <taxon>Actinomycetes</taxon>
        <taxon>Pseudonocardiales</taxon>
        <taxon>Pseudonocardiaceae</taxon>
        <taxon>Streptoalloteichus</taxon>
    </lineage>
</organism>
<evidence type="ECO:0000259" key="4">
    <source>
        <dbReference type="Pfam" id="PF14417"/>
    </source>
</evidence>
<dbReference type="EMBL" id="JAMTCP010000009">
    <property type="protein sequence ID" value="MCP2258515.1"/>
    <property type="molecule type" value="Genomic_DNA"/>
</dbReference>
<dbReference type="PANTHER" id="PTHR35526:SF3">
    <property type="entry name" value="ANTI-SIGMA-F FACTOR RSBW"/>
    <property type="match status" value="1"/>
</dbReference>
<dbReference type="InterPro" id="IPR036890">
    <property type="entry name" value="HATPase_C_sf"/>
</dbReference>
<dbReference type="InterPro" id="IPR047718">
    <property type="entry name" value="RsbA-like_anti_sig"/>
</dbReference>
<dbReference type="InterPro" id="IPR003594">
    <property type="entry name" value="HATPase_dom"/>
</dbReference>
<keyword evidence="6" id="KW-1185">Reference proteome</keyword>
<evidence type="ECO:0000313" key="5">
    <source>
        <dbReference type="EMBL" id="MCP2258515.1"/>
    </source>
</evidence>
<dbReference type="NCBIfam" id="NF041045">
    <property type="entry name" value="RsbA_anti_sig"/>
    <property type="match status" value="1"/>
</dbReference>
<dbReference type="Pfam" id="PF14417">
    <property type="entry name" value="MEDS"/>
    <property type="match status" value="1"/>
</dbReference>
<dbReference type="Proteomes" id="UP001205311">
    <property type="component" value="Unassembled WGS sequence"/>
</dbReference>
<evidence type="ECO:0000256" key="1">
    <source>
        <dbReference type="ARBA" id="ARBA00022527"/>
    </source>
</evidence>
<name>A0ABT1HSX3_STRSD</name>
<evidence type="ECO:0000313" key="6">
    <source>
        <dbReference type="Proteomes" id="UP001205311"/>
    </source>
</evidence>
<dbReference type="CDD" id="cd16936">
    <property type="entry name" value="HATPase_RsbW-like"/>
    <property type="match status" value="1"/>
</dbReference>
<feature type="compositionally biased region" description="Pro residues" evidence="2">
    <location>
        <begin position="24"/>
        <end position="33"/>
    </location>
</feature>
<dbReference type="PANTHER" id="PTHR35526">
    <property type="entry name" value="ANTI-SIGMA-F FACTOR RSBW-RELATED"/>
    <property type="match status" value="1"/>
</dbReference>
<keyword evidence="1" id="KW-0723">Serine/threonine-protein kinase</keyword>
<proteinExistence type="predicted"/>
<dbReference type="Gene3D" id="3.30.565.10">
    <property type="entry name" value="Histidine kinase-like ATPase, C-terminal domain"/>
    <property type="match status" value="1"/>
</dbReference>
<keyword evidence="1" id="KW-0418">Kinase</keyword>
<dbReference type="Pfam" id="PF13581">
    <property type="entry name" value="HATPase_c_2"/>
    <property type="match status" value="1"/>
</dbReference>
<dbReference type="InterPro" id="IPR050267">
    <property type="entry name" value="Anti-sigma-factor_SerPK"/>
</dbReference>
<comment type="caution">
    <text evidence="5">The sequence shown here is derived from an EMBL/GenBank/DDBJ whole genome shotgun (WGS) entry which is preliminary data.</text>
</comment>
<dbReference type="InterPro" id="IPR025847">
    <property type="entry name" value="MEDS_domain"/>
</dbReference>
<dbReference type="SUPFAM" id="SSF55874">
    <property type="entry name" value="ATPase domain of HSP90 chaperone/DNA topoisomerase II/histidine kinase"/>
    <property type="match status" value="1"/>
</dbReference>
<gene>
    <name evidence="5" type="ORF">LX15_002213</name>
</gene>
<sequence length="345" mass="37486">MVAPPPPLPEDSGAPARGRDMSAPPGPDAPPRPTGFRHEAYLYRGEDEFVAGVLPFVGEALAEGEPVLVVVPGPRIDLLRAALGGDADRVCFADMATLGRNPGRIISAWHDFLAESAPDGRRARGVAETAFPGRTEDEFVECERHEFLLNVAFHEWPAWWLLCPYDAAALDPGVVARTRHTHPYLVEDGASRPSPEWVGLAEAADQLLDHPLPPVPDEAAELTFRDGALRGVRELVIQYAAWVGLSADRTGDLVLAVNEVAANSVRHGGGRGRLRVWREDTESGAMVVCEIGDRGRIRDPLVGRLRPALFQDGGRGMWMVNQLCDLVQVRSSGRGTVVRLRMVAD</sequence>
<keyword evidence="1" id="KW-0808">Transferase</keyword>
<accession>A0ABT1HSX3</accession>
<reference evidence="5 6" key="1">
    <citation type="submission" date="2022-06" db="EMBL/GenBank/DDBJ databases">
        <title>Genomic Encyclopedia of Archaeal and Bacterial Type Strains, Phase II (KMG-II): from individual species to whole genera.</title>
        <authorList>
            <person name="Goeker M."/>
        </authorList>
    </citation>
    <scope>NUCLEOTIDE SEQUENCE [LARGE SCALE GENOMIC DNA]</scope>
    <source>
        <strain evidence="5 6">DSM 40477</strain>
    </source>
</reference>
<evidence type="ECO:0000259" key="3">
    <source>
        <dbReference type="Pfam" id="PF13581"/>
    </source>
</evidence>